<protein>
    <submittedName>
        <fullName evidence="7">Transcriptional regulator, putative ATPase, winged helix family</fullName>
    </submittedName>
</protein>
<dbReference type="SUPFAM" id="SSF46894">
    <property type="entry name" value="C-terminal effector domain of the bipartite response regulators"/>
    <property type="match status" value="1"/>
</dbReference>
<accession>F4CQA9</accession>
<organism evidence="7 8">
    <name type="scientific">Pseudonocardia dioxanivorans (strain ATCC 55486 / DSM 44775 / JCM 13855 / CB1190)</name>
    <dbReference type="NCBI Taxonomy" id="675635"/>
    <lineage>
        <taxon>Bacteria</taxon>
        <taxon>Bacillati</taxon>
        <taxon>Actinomycetota</taxon>
        <taxon>Actinomycetes</taxon>
        <taxon>Pseudonocardiales</taxon>
        <taxon>Pseudonocardiaceae</taxon>
        <taxon>Pseudonocardia</taxon>
    </lineage>
</organism>
<dbReference type="RefSeq" id="WP_013678269.1">
    <property type="nucleotide sequence ID" value="NC_015312.1"/>
</dbReference>
<keyword evidence="2" id="KW-0805">Transcription regulation</keyword>
<dbReference type="PANTHER" id="PTHR35807">
    <property type="entry name" value="TRANSCRIPTIONAL REGULATOR REDD-RELATED"/>
    <property type="match status" value="1"/>
</dbReference>
<dbReference type="GO" id="GO:0006355">
    <property type="term" value="P:regulation of DNA-templated transcription"/>
    <property type="evidence" value="ECO:0007669"/>
    <property type="project" value="InterPro"/>
</dbReference>
<name>F4CQA9_PSEUX</name>
<dbReference type="Gene3D" id="1.25.40.10">
    <property type="entry name" value="Tetratricopeptide repeat domain"/>
    <property type="match status" value="2"/>
</dbReference>
<dbReference type="eggNOG" id="COG0457">
    <property type="taxonomic scope" value="Bacteria"/>
</dbReference>
<evidence type="ECO:0000256" key="4">
    <source>
        <dbReference type="ARBA" id="ARBA00023163"/>
    </source>
</evidence>
<dbReference type="SUPFAM" id="SSF52540">
    <property type="entry name" value="P-loop containing nucleoside triphosphate hydrolases"/>
    <property type="match status" value="1"/>
</dbReference>
<dbReference type="Gene3D" id="1.10.10.10">
    <property type="entry name" value="Winged helix-like DNA-binding domain superfamily/Winged helix DNA-binding domain"/>
    <property type="match status" value="1"/>
</dbReference>
<sequence>MPRAHLRLRLLGPFTIEGEQAVVVPVGKARRALAVLAERPGEFVAVGVLVEALWHESPPQHADRNVAALVSRLRRTLGRDRIDGTPAGYRLVPDDLGTDLAEAIEHVETAERELAHGRFAVALTAAELATTTLDAGEAMAGEPADEWVSDVRLRAARYLRRARIARSTAALALGAPDLAVEVAGAALATDPLDEEACRVVMTGRWRAGDPGAALAEYARLEAAMSDQLGCDPSPATRALRDTVHAARHPAAAASEPGPDPVVGRDGELDVLRAHWDRACTGEPGLVVVSGVSGIGRSALVDRFADELRRDGALVLPVTCFEAERSLYLEPLVQVVRAALRRVDPADVLALAGPRLDTLAQLVPELADLIAEADREQAGPGPGPELADPELAHGRAVDAFAGFVARLATRRPVLVTVEDAHHAGRSTIAALGVAVREWRTIPGARVLLVVTEQGAHPVAAEPLHDVPGERLVLGPLDVAAVAELVRRAGTGHDPRRLHARTGGSPLFVTELLRQPDTPGSRPDDGAVPVPRSLRDIVAERIAGVDEDVAELLGQAAVLGASFTPADLAALAGIDERTCTTRADEAVRHGLLRLRRDALAFVSDVVRQVAYESSPSPVRVSRHRRAARMFDARPETAARHYAAAGDWSSAADAWTAAAEVASRAFANNEAVELLSKAVGAARSAGDVVVLVQTLLRRGRACSQIGRHDDAVADHEQALELARGMDDSELEARALEQLGWTALYARDAMAAVDLAEQATELAESAAAAPGALPSATLLLGRVRHWDGDYAGAGTAYEQVLGSGPDDSTRGMALAYQGALLQHMDRFTEAKTVLARAAALCRRTGEFRPLLQTLFFTALARGDSGDFAGALRALDNARRLIDAEKVGFYRAGIETATSWLWQELGQVHRARDHAEHAVELARRGGGALELEQELHALLALADCDLLLGHDDAAADLVTAAAPTLDRSLPFKPRAVMRYLEMRSRWEPEHAEALLVEARLYASPKYEALALAALDRPDEAARVAATTRSDLVIGQLGTPAQRRAATARVAAALPTELRETFARAGRLTTEGVRTS</sequence>
<dbReference type="InterPro" id="IPR011990">
    <property type="entry name" value="TPR-like_helical_dom_sf"/>
</dbReference>
<dbReference type="Pfam" id="PF13424">
    <property type="entry name" value="TPR_12"/>
    <property type="match status" value="1"/>
</dbReference>
<dbReference type="PANTHER" id="PTHR35807:SF1">
    <property type="entry name" value="TRANSCRIPTIONAL REGULATOR REDD"/>
    <property type="match status" value="1"/>
</dbReference>
<dbReference type="InterPro" id="IPR051677">
    <property type="entry name" value="AfsR-DnrI-RedD_regulator"/>
</dbReference>
<dbReference type="InterPro" id="IPR019734">
    <property type="entry name" value="TPR_rpt"/>
</dbReference>
<dbReference type="SMART" id="SM00862">
    <property type="entry name" value="Trans_reg_C"/>
    <property type="match status" value="1"/>
</dbReference>
<dbReference type="InterPro" id="IPR005158">
    <property type="entry name" value="BTAD"/>
</dbReference>
<gene>
    <name evidence="7" type="ordered locus">Psed_6282</name>
</gene>
<dbReference type="KEGG" id="pdx:Psed_6282"/>
<evidence type="ECO:0000313" key="8">
    <source>
        <dbReference type="Proteomes" id="UP000007809"/>
    </source>
</evidence>
<keyword evidence="3" id="KW-0238">DNA-binding</keyword>
<keyword evidence="4" id="KW-0804">Transcription</keyword>
<evidence type="ECO:0000256" key="2">
    <source>
        <dbReference type="ARBA" id="ARBA00023015"/>
    </source>
</evidence>
<dbReference type="EMBL" id="CP002593">
    <property type="protein sequence ID" value="AEA28382.1"/>
    <property type="molecule type" value="Genomic_DNA"/>
</dbReference>
<dbReference type="Proteomes" id="UP000007809">
    <property type="component" value="Chromosome"/>
</dbReference>
<dbReference type="GO" id="GO:0003677">
    <property type="term" value="F:DNA binding"/>
    <property type="evidence" value="ECO:0007669"/>
    <property type="project" value="UniProtKB-KW"/>
</dbReference>
<evidence type="ECO:0000256" key="3">
    <source>
        <dbReference type="ARBA" id="ARBA00023125"/>
    </source>
</evidence>
<dbReference type="STRING" id="675635.Psed_6282"/>
<dbReference type="SMART" id="SM00028">
    <property type="entry name" value="TPR"/>
    <property type="match status" value="4"/>
</dbReference>
<dbReference type="eggNOG" id="COG3629">
    <property type="taxonomic scope" value="Bacteria"/>
</dbReference>
<evidence type="ECO:0000256" key="1">
    <source>
        <dbReference type="ARBA" id="ARBA00005820"/>
    </source>
</evidence>
<dbReference type="Pfam" id="PF00486">
    <property type="entry name" value="Trans_reg_C"/>
    <property type="match status" value="1"/>
</dbReference>
<proteinExistence type="inferred from homology"/>
<dbReference type="InterPro" id="IPR016032">
    <property type="entry name" value="Sig_transdc_resp-reg_C-effctor"/>
</dbReference>
<keyword evidence="8" id="KW-1185">Reference proteome</keyword>
<evidence type="ECO:0000259" key="5">
    <source>
        <dbReference type="SMART" id="SM00862"/>
    </source>
</evidence>
<evidence type="ECO:0000259" key="6">
    <source>
        <dbReference type="SMART" id="SM01043"/>
    </source>
</evidence>
<evidence type="ECO:0000313" key="7">
    <source>
        <dbReference type="EMBL" id="AEA28382.1"/>
    </source>
</evidence>
<dbReference type="Pfam" id="PF13191">
    <property type="entry name" value="AAA_16"/>
    <property type="match status" value="1"/>
</dbReference>
<comment type="similarity">
    <text evidence="1">Belongs to the AfsR/DnrI/RedD regulatory family.</text>
</comment>
<dbReference type="SMART" id="SM01043">
    <property type="entry name" value="BTAD"/>
    <property type="match status" value="1"/>
</dbReference>
<reference evidence="7 8" key="1">
    <citation type="journal article" date="2011" name="J. Bacteriol.">
        <title>Genome sequence of the 1,4-dioxane-degrading Pseudonocardia dioxanivorans strain CB1190.</title>
        <authorList>
            <person name="Sales C.M."/>
            <person name="Mahendra S."/>
            <person name="Grostern A."/>
            <person name="Parales R.E."/>
            <person name="Goodwin L.A."/>
            <person name="Woyke T."/>
            <person name="Nolan M."/>
            <person name="Lapidus A."/>
            <person name="Chertkov O."/>
            <person name="Ovchinnikova G."/>
            <person name="Sczyrba A."/>
            <person name="Alvarez-Cohen L."/>
        </authorList>
    </citation>
    <scope>NUCLEOTIDE SEQUENCE [LARGE SCALE GENOMIC DNA]</scope>
    <source>
        <strain evidence="8">ATCC 55486 / DSM 44775 / JCM 13855 / CB1190</strain>
    </source>
</reference>
<dbReference type="eggNOG" id="COG3899">
    <property type="taxonomic scope" value="Bacteria"/>
</dbReference>
<feature type="domain" description="OmpR/PhoB-type" evidence="5">
    <location>
        <begin position="23"/>
        <end position="91"/>
    </location>
</feature>
<dbReference type="InterPro" id="IPR027417">
    <property type="entry name" value="P-loop_NTPase"/>
</dbReference>
<dbReference type="GO" id="GO:0000160">
    <property type="term" value="P:phosphorelay signal transduction system"/>
    <property type="evidence" value="ECO:0007669"/>
    <property type="project" value="InterPro"/>
</dbReference>
<dbReference type="AlphaFoldDB" id="F4CQA9"/>
<dbReference type="Pfam" id="PF03704">
    <property type="entry name" value="BTAD"/>
    <property type="match status" value="1"/>
</dbReference>
<feature type="domain" description="Bacterial transcriptional activator" evidence="6">
    <location>
        <begin position="98"/>
        <end position="244"/>
    </location>
</feature>
<dbReference type="InterPro" id="IPR041664">
    <property type="entry name" value="AAA_16"/>
</dbReference>
<dbReference type="HOGENOM" id="CLU_292837_0_0_11"/>
<dbReference type="InterPro" id="IPR001867">
    <property type="entry name" value="OmpR/PhoB-type_DNA-bd"/>
</dbReference>
<dbReference type="InterPro" id="IPR036388">
    <property type="entry name" value="WH-like_DNA-bd_sf"/>
</dbReference>
<dbReference type="SUPFAM" id="SSF48452">
    <property type="entry name" value="TPR-like"/>
    <property type="match status" value="3"/>
</dbReference>